<organism evidence="3 4">
    <name type="scientific">Clitoria ternatea</name>
    <name type="common">Butterfly pea</name>
    <dbReference type="NCBI Taxonomy" id="43366"/>
    <lineage>
        <taxon>Eukaryota</taxon>
        <taxon>Viridiplantae</taxon>
        <taxon>Streptophyta</taxon>
        <taxon>Embryophyta</taxon>
        <taxon>Tracheophyta</taxon>
        <taxon>Spermatophyta</taxon>
        <taxon>Magnoliopsida</taxon>
        <taxon>eudicotyledons</taxon>
        <taxon>Gunneridae</taxon>
        <taxon>Pentapetalae</taxon>
        <taxon>rosids</taxon>
        <taxon>fabids</taxon>
        <taxon>Fabales</taxon>
        <taxon>Fabaceae</taxon>
        <taxon>Papilionoideae</taxon>
        <taxon>50 kb inversion clade</taxon>
        <taxon>NPAAA clade</taxon>
        <taxon>indigoferoid/millettioid clade</taxon>
        <taxon>Phaseoleae</taxon>
        <taxon>Clitoria</taxon>
    </lineage>
</organism>
<name>A0AAN9P329_CLITE</name>
<dbReference type="InterPro" id="IPR023213">
    <property type="entry name" value="CAT-like_dom_sf"/>
</dbReference>
<proteinExistence type="inferred from homology"/>
<evidence type="ECO:0000313" key="3">
    <source>
        <dbReference type="EMBL" id="KAK7284282.1"/>
    </source>
</evidence>
<evidence type="ECO:0000313" key="4">
    <source>
        <dbReference type="Proteomes" id="UP001359559"/>
    </source>
</evidence>
<evidence type="ECO:0000256" key="2">
    <source>
        <dbReference type="ARBA" id="ARBA00022679"/>
    </source>
</evidence>
<accession>A0AAN9P329</accession>
<dbReference type="AlphaFoldDB" id="A0AAN9P329"/>
<comment type="caution">
    <text evidence="3">The sequence shown here is derived from an EMBL/GenBank/DDBJ whole genome shotgun (WGS) entry which is preliminary data.</text>
</comment>
<dbReference type="EMBL" id="JAYKXN010000005">
    <property type="protein sequence ID" value="KAK7284282.1"/>
    <property type="molecule type" value="Genomic_DNA"/>
</dbReference>
<dbReference type="InterPro" id="IPR050898">
    <property type="entry name" value="Plant_acyltransferase"/>
</dbReference>
<comment type="similarity">
    <text evidence="1">Belongs to the plant acyltransferase family.</text>
</comment>
<dbReference type="GO" id="GO:0016740">
    <property type="term" value="F:transferase activity"/>
    <property type="evidence" value="ECO:0007669"/>
    <property type="project" value="UniProtKB-KW"/>
</dbReference>
<gene>
    <name evidence="3" type="ORF">RJT34_19026</name>
</gene>
<sequence>MAESCVFTVRRKETELIVPAKVTPHEVKKLSDLDDQEALRFHYSFIQFYADCNGEGVLFIEADADVTLSQFGDILHPPFPCFDQLLYNVPGSQGITDSPLLLIQVTRLKCGGFVFAIRFNHCMSDQFGITKFMNALAEIARGAKEHSLKPVWCRELLHARDPPRITRTHHEYEQVIMMQNKDTSTMVPVVQRCFFFGPNEVATIRRLFPENTKCTAFDAISACVWRCRIKALQVDPNDDVRFIFSVNFISKVNNPPIPVGYYGNAFVFSAVETTARRLCENPFVYALELVKNAKANVDEEYVRSTTDLMVIKGRPHLKISRSYIVSDVTRTGLKQVDFGWGKPIYGGPAKGGTNVPEATSVCMSYQNKKGELVIVVPIALPAQVMERFAKELDQILGNHGQPIVGNQTMSSL</sequence>
<keyword evidence="2" id="KW-0808">Transferase</keyword>
<dbReference type="PANTHER" id="PTHR31147">
    <property type="entry name" value="ACYL TRANSFERASE 4"/>
    <property type="match status" value="1"/>
</dbReference>
<evidence type="ECO:0000256" key="1">
    <source>
        <dbReference type="ARBA" id="ARBA00009861"/>
    </source>
</evidence>
<reference evidence="3 4" key="1">
    <citation type="submission" date="2024-01" db="EMBL/GenBank/DDBJ databases">
        <title>The genomes of 5 underutilized Papilionoideae crops provide insights into root nodulation and disease resistance.</title>
        <authorList>
            <person name="Yuan L."/>
        </authorList>
    </citation>
    <scope>NUCLEOTIDE SEQUENCE [LARGE SCALE GENOMIC DNA]</scope>
    <source>
        <strain evidence="3">LY-2023</strain>
        <tissue evidence="3">Leaf</tissue>
    </source>
</reference>
<dbReference type="Gene3D" id="3.30.559.10">
    <property type="entry name" value="Chloramphenicol acetyltransferase-like domain"/>
    <property type="match status" value="2"/>
</dbReference>
<protein>
    <recommendedName>
        <fullName evidence="5">Benzyl alcohol O-benzoyltransferase</fullName>
    </recommendedName>
</protein>
<keyword evidence="4" id="KW-1185">Reference proteome</keyword>
<dbReference type="Pfam" id="PF02458">
    <property type="entry name" value="Transferase"/>
    <property type="match status" value="1"/>
</dbReference>
<dbReference type="Proteomes" id="UP001359559">
    <property type="component" value="Unassembled WGS sequence"/>
</dbReference>
<evidence type="ECO:0008006" key="5">
    <source>
        <dbReference type="Google" id="ProtNLM"/>
    </source>
</evidence>
<dbReference type="PANTHER" id="PTHR31147:SF66">
    <property type="entry name" value="OS05G0315700 PROTEIN"/>
    <property type="match status" value="1"/>
</dbReference>